<keyword evidence="8" id="KW-0393">Immunoglobulin domain</keyword>
<keyword evidence="13" id="KW-1185">Reference proteome</keyword>
<protein>
    <submittedName>
        <fullName evidence="12">T-cell-specific surface glycoprotein CD28-like</fullName>
    </submittedName>
</protein>
<proteinExistence type="predicted"/>
<sequence length="212" mass="23730">MNLRLVALLSLCVSALRALKVYQPYRIHGRDGQLQLNCSYRLHARVEEVHVTLYRGMHGDQRVCSSTLNHTASWQPLQAQQQGLIHCMAELRPSGVVLLISGLQVEDTDFYRCMVEVLYPPPYQKGTGNGTLLHIQETPSCPEPEPQTEESTEDPTVLIPAAMIAVITVCIVIIVAVIVKTVRVGNMKRDYLGVARVAARRVDCRFGYENFL</sequence>
<keyword evidence="7" id="KW-0325">Glycoprotein</keyword>
<dbReference type="RefSeq" id="XP_023695758.1">
    <property type="nucleotide sequence ID" value="XM_023839990.2"/>
</dbReference>
<dbReference type="Gene3D" id="2.60.40.10">
    <property type="entry name" value="Immunoglobulins"/>
    <property type="match status" value="1"/>
</dbReference>
<dbReference type="GeneID" id="111858325"/>
<comment type="subcellular location">
    <subcellularLocation>
        <location evidence="1">Membrane</location>
        <topology evidence="1">Single-pass type I membrane protein</topology>
    </subcellularLocation>
</comment>
<dbReference type="GO" id="GO:0042129">
    <property type="term" value="P:regulation of T cell proliferation"/>
    <property type="evidence" value="ECO:0007669"/>
    <property type="project" value="InterPro"/>
</dbReference>
<dbReference type="OrthoDB" id="9908091at2759"/>
<dbReference type="Pfam" id="PF07686">
    <property type="entry name" value="V-set"/>
    <property type="match status" value="1"/>
</dbReference>
<evidence type="ECO:0000259" key="11">
    <source>
        <dbReference type="Pfam" id="PF07686"/>
    </source>
</evidence>
<evidence type="ECO:0000256" key="10">
    <source>
        <dbReference type="SAM" id="SignalP"/>
    </source>
</evidence>
<keyword evidence="2 9" id="KW-0812">Transmembrane</keyword>
<evidence type="ECO:0000256" key="2">
    <source>
        <dbReference type="ARBA" id="ARBA00022692"/>
    </source>
</evidence>
<dbReference type="PANTHER" id="PTHR11494">
    <property type="entry name" value="CYTOTOXIC T-LYMPHOCYTE PROTEIN"/>
    <property type="match status" value="1"/>
</dbReference>
<dbReference type="SUPFAM" id="SSF48726">
    <property type="entry name" value="Immunoglobulin"/>
    <property type="match status" value="1"/>
</dbReference>
<feature type="chain" id="PRO_5017343339" evidence="10">
    <location>
        <begin position="19"/>
        <end position="212"/>
    </location>
</feature>
<dbReference type="GO" id="GO:0050852">
    <property type="term" value="P:T cell receptor signaling pathway"/>
    <property type="evidence" value="ECO:0007669"/>
    <property type="project" value="TreeGrafter"/>
</dbReference>
<dbReference type="Proteomes" id="UP000261540">
    <property type="component" value="Unplaced"/>
</dbReference>
<reference evidence="12" key="2">
    <citation type="submission" date="2025-09" db="UniProtKB">
        <authorList>
            <consortium name="Ensembl"/>
        </authorList>
    </citation>
    <scope>IDENTIFICATION</scope>
</reference>
<feature type="domain" description="Immunoglobulin V-set" evidence="11">
    <location>
        <begin position="31"/>
        <end position="135"/>
    </location>
</feature>
<evidence type="ECO:0000256" key="1">
    <source>
        <dbReference type="ARBA" id="ARBA00004479"/>
    </source>
</evidence>
<evidence type="ECO:0000256" key="7">
    <source>
        <dbReference type="ARBA" id="ARBA00023180"/>
    </source>
</evidence>
<evidence type="ECO:0000256" key="6">
    <source>
        <dbReference type="ARBA" id="ARBA00023157"/>
    </source>
</evidence>
<keyword evidence="3 10" id="KW-0732">Signal</keyword>
<evidence type="ECO:0000256" key="5">
    <source>
        <dbReference type="ARBA" id="ARBA00023136"/>
    </source>
</evidence>
<dbReference type="InterPro" id="IPR040216">
    <property type="entry name" value="CTLA4/CD28"/>
</dbReference>
<dbReference type="FunFam" id="2.60.40.10:FF:000874">
    <property type="entry name" value="Inducible T-cell costimulator"/>
    <property type="match status" value="1"/>
</dbReference>
<feature type="transmembrane region" description="Helical" evidence="9">
    <location>
        <begin position="157"/>
        <end position="179"/>
    </location>
</feature>
<name>A0A3B3S3C8_9TELE</name>
<keyword evidence="4 9" id="KW-1133">Transmembrane helix</keyword>
<evidence type="ECO:0000256" key="8">
    <source>
        <dbReference type="ARBA" id="ARBA00023319"/>
    </source>
</evidence>
<dbReference type="GeneTree" id="ENSGT00530000063873"/>
<dbReference type="AlphaFoldDB" id="A0A3B3S3C8"/>
<reference evidence="12" key="1">
    <citation type="submission" date="2025-08" db="UniProtKB">
        <authorList>
            <consortium name="Ensembl"/>
        </authorList>
    </citation>
    <scope>IDENTIFICATION</scope>
</reference>
<evidence type="ECO:0000256" key="9">
    <source>
        <dbReference type="SAM" id="Phobius"/>
    </source>
</evidence>
<keyword evidence="5 9" id="KW-0472">Membrane</keyword>
<evidence type="ECO:0000256" key="4">
    <source>
        <dbReference type="ARBA" id="ARBA00022989"/>
    </source>
</evidence>
<feature type="signal peptide" evidence="10">
    <location>
        <begin position="1"/>
        <end position="18"/>
    </location>
</feature>
<dbReference type="InterPro" id="IPR013783">
    <property type="entry name" value="Ig-like_fold"/>
</dbReference>
<organism evidence="12 13">
    <name type="scientific">Paramormyrops kingsleyae</name>
    <dbReference type="NCBI Taxonomy" id="1676925"/>
    <lineage>
        <taxon>Eukaryota</taxon>
        <taxon>Metazoa</taxon>
        <taxon>Chordata</taxon>
        <taxon>Craniata</taxon>
        <taxon>Vertebrata</taxon>
        <taxon>Euteleostomi</taxon>
        <taxon>Actinopterygii</taxon>
        <taxon>Neopterygii</taxon>
        <taxon>Teleostei</taxon>
        <taxon>Osteoglossocephala</taxon>
        <taxon>Osteoglossomorpha</taxon>
        <taxon>Osteoglossiformes</taxon>
        <taxon>Mormyridae</taxon>
        <taxon>Paramormyrops</taxon>
    </lineage>
</organism>
<dbReference type="Ensembl" id="ENSPKIT00000005978.1">
    <property type="protein sequence ID" value="ENSPKIP00000025249.1"/>
    <property type="gene ID" value="ENSPKIG00000008189.1"/>
</dbReference>
<keyword evidence="6" id="KW-1015">Disulfide bond</keyword>
<dbReference type="InterPro" id="IPR013106">
    <property type="entry name" value="Ig_V-set"/>
</dbReference>
<dbReference type="PANTHER" id="PTHR11494:SF8">
    <property type="entry name" value="CYTOTOXIC T-LYMPHOCYTE PROTEIN 4"/>
    <property type="match status" value="1"/>
</dbReference>
<accession>A0A3B3S3C8</accession>
<dbReference type="GO" id="GO:0009897">
    <property type="term" value="C:external side of plasma membrane"/>
    <property type="evidence" value="ECO:0007669"/>
    <property type="project" value="TreeGrafter"/>
</dbReference>
<evidence type="ECO:0000313" key="13">
    <source>
        <dbReference type="Proteomes" id="UP000261540"/>
    </source>
</evidence>
<dbReference type="STRING" id="1676925.ENSPKIP00000025249"/>
<dbReference type="InterPro" id="IPR036179">
    <property type="entry name" value="Ig-like_dom_sf"/>
</dbReference>
<evidence type="ECO:0000256" key="3">
    <source>
        <dbReference type="ARBA" id="ARBA00022729"/>
    </source>
</evidence>
<evidence type="ECO:0000313" key="12">
    <source>
        <dbReference type="Ensembl" id="ENSPKIP00000025249.1"/>
    </source>
</evidence>
<dbReference type="KEGG" id="pki:111858325"/>